<evidence type="ECO:0000256" key="5">
    <source>
        <dbReference type="ARBA" id="ARBA00022777"/>
    </source>
</evidence>
<keyword evidence="5" id="KW-0418">Kinase</keyword>
<feature type="region of interest" description="Disordered" evidence="7">
    <location>
        <begin position="453"/>
        <end position="506"/>
    </location>
</feature>
<dbReference type="InterPro" id="IPR050117">
    <property type="entry name" value="MAPK"/>
</dbReference>
<dbReference type="SUPFAM" id="SSF56112">
    <property type="entry name" value="Protein kinase-like (PK-like)"/>
    <property type="match status" value="1"/>
</dbReference>
<dbReference type="PANTHER" id="PTHR24055">
    <property type="entry name" value="MITOGEN-ACTIVATED PROTEIN KINASE"/>
    <property type="match status" value="1"/>
</dbReference>
<evidence type="ECO:0000256" key="2">
    <source>
        <dbReference type="ARBA" id="ARBA00022527"/>
    </source>
</evidence>
<sequence>MVFRHKVKEPVTGVPPDIDSPPFYIPVKSISRRFSLMQELGTGSFGSVILAKIHQSALTDKKPQYHNTLLDEATIPFFEQENFYNKQQGLLAIKTMMTRLPTLNDYTRVREIKFILSMPAHKNLLQIFELFIDDTNFQLHIVMECMEQNLYQLMRQRRKRVFSLPSLKSVLSQILAGIKHIHSHNFFHRDVKPENILISPSNHFYTKGWLVDGNYNDNYVVKIADYGLARHVGNKSPYTAYVSTRWYRSPEILLRKGFYSKPLDIWAFGCVAVEVATFKPLFPGSDEMDQIWKILEVLGTPHTMPETLVSGYQSHGGNWEQAKVLAARLNLKFPYVEGIDIESIMEHPHLSSLRSVVKACLTWDPKSRATADELSQMPYFQGTPVAEQAPLVECSNDENHEQTTCDHSSALAQQQLTKKLRDSMSLAPTDIINNAAGESSKVSLHEFLQEARPTNELLGSKRVSDSTSLNEDGKSQSHASGSSDEGSDRHNIAVDFDEPEPEGDFDIPASKELIADLTQTSLQLPGIDDCSESSSCPPDADDSFSNYYVASTMNFEATGAAAGASLRANDSNNYVHDAPARSDEIPLINRHNHILEDMSMGSDNSQNHVPRVYAMARDPTEFSTPIKEHDYSQSFTHAGSLTF</sequence>
<organism evidence="9 10">
    <name type="scientific">Lachancea mirantina</name>
    <dbReference type="NCBI Taxonomy" id="1230905"/>
    <lineage>
        <taxon>Eukaryota</taxon>
        <taxon>Fungi</taxon>
        <taxon>Dikarya</taxon>
        <taxon>Ascomycota</taxon>
        <taxon>Saccharomycotina</taxon>
        <taxon>Saccharomycetes</taxon>
        <taxon>Saccharomycetales</taxon>
        <taxon>Saccharomycetaceae</taxon>
        <taxon>Lachancea</taxon>
    </lineage>
</organism>
<evidence type="ECO:0000259" key="8">
    <source>
        <dbReference type="PROSITE" id="PS50011"/>
    </source>
</evidence>
<feature type="compositionally biased region" description="Acidic residues" evidence="7">
    <location>
        <begin position="495"/>
        <end position="505"/>
    </location>
</feature>
<comment type="similarity">
    <text evidence="1">Belongs to the protein kinase superfamily. CMGC Ser/Thr protein kinase family. CDC2/CDKX subfamily.</text>
</comment>
<dbReference type="Pfam" id="PF00069">
    <property type="entry name" value="Pkinase"/>
    <property type="match status" value="1"/>
</dbReference>
<reference evidence="9 10" key="1">
    <citation type="submission" date="2016-03" db="EMBL/GenBank/DDBJ databases">
        <authorList>
            <person name="Devillers H."/>
        </authorList>
    </citation>
    <scope>NUCLEOTIDE SEQUENCE [LARGE SCALE GENOMIC DNA]</scope>
    <source>
        <strain evidence="9">CBS 11717</strain>
    </source>
</reference>
<dbReference type="InterPro" id="IPR000719">
    <property type="entry name" value="Prot_kinase_dom"/>
</dbReference>
<dbReference type="InterPro" id="IPR008271">
    <property type="entry name" value="Ser/Thr_kinase_AS"/>
</dbReference>
<accession>A0A1G4JPW6</accession>
<gene>
    <name evidence="9" type="ORF">LAMI_0E12178G</name>
</gene>
<evidence type="ECO:0000313" key="9">
    <source>
        <dbReference type="EMBL" id="SCU92821.1"/>
    </source>
</evidence>
<dbReference type="SMART" id="SM00220">
    <property type="entry name" value="S_TKc"/>
    <property type="match status" value="1"/>
</dbReference>
<evidence type="ECO:0000256" key="7">
    <source>
        <dbReference type="SAM" id="MobiDB-lite"/>
    </source>
</evidence>
<dbReference type="AlphaFoldDB" id="A0A1G4JPW6"/>
<dbReference type="PROSITE" id="PS50011">
    <property type="entry name" value="PROTEIN_KINASE_DOM"/>
    <property type="match status" value="1"/>
</dbReference>
<evidence type="ECO:0000256" key="1">
    <source>
        <dbReference type="ARBA" id="ARBA00006485"/>
    </source>
</evidence>
<feature type="compositionally biased region" description="Polar residues" evidence="7">
    <location>
        <begin position="465"/>
        <end position="484"/>
    </location>
</feature>
<dbReference type="Proteomes" id="UP000191024">
    <property type="component" value="Chromosome E"/>
</dbReference>
<dbReference type="OrthoDB" id="2158884at2759"/>
<keyword evidence="4" id="KW-0547">Nucleotide-binding</keyword>
<dbReference type="Gene3D" id="1.10.510.10">
    <property type="entry name" value="Transferase(Phosphotransferase) domain 1"/>
    <property type="match status" value="1"/>
</dbReference>
<evidence type="ECO:0000313" key="10">
    <source>
        <dbReference type="Proteomes" id="UP000191024"/>
    </source>
</evidence>
<dbReference type="CDD" id="cd07830">
    <property type="entry name" value="STKc_MAK_like"/>
    <property type="match status" value="1"/>
</dbReference>
<protein>
    <submittedName>
        <fullName evidence="9">LAMI_0E12178g1_1</fullName>
    </submittedName>
</protein>
<dbReference type="Gene3D" id="3.30.200.20">
    <property type="entry name" value="Phosphorylase Kinase, domain 1"/>
    <property type="match status" value="1"/>
</dbReference>
<dbReference type="EMBL" id="LT598465">
    <property type="protein sequence ID" value="SCU92821.1"/>
    <property type="molecule type" value="Genomic_DNA"/>
</dbReference>
<dbReference type="InterPro" id="IPR011009">
    <property type="entry name" value="Kinase-like_dom_sf"/>
</dbReference>
<name>A0A1G4JPW6_9SACH</name>
<keyword evidence="3" id="KW-0808">Transferase</keyword>
<feature type="domain" description="Protein kinase" evidence="8">
    <location>
        <begin position="34"/>
        <end position="380"/>
    </location>
</feature>
<dbReference type="STRING" id="1230905.A0A1G4JPW6"/>
<evidence type="ECO:0000256" key="6">
    <source>
        <dbReference type="ARBA" id="ARBA00022840"/>
    </source>
</evidence>
<dbReference type="PROSITE" id="PS00108">
    <property type="entry name" value="PROTEIN_KINASE_ST"/>
    <property type="match status" value="1"/>
</dbReference>
<dbReference type="GO" id="GO:0004674">
    <property type="term" value="F:protein serine/threonine kinase activity"/>
    <property type="evidence" value="ECO:0007669"/>
    <property type="project" value="UniProtKB-KW"/>
</dbReference>
<dbReference type="FunFam" id="1.10.510.10:FF:000624">
    <property type="entry name" value="Mitogen-activated protein kinase"/>
    <property type="match status" value="1"/>
</dbReference>
<keyword evidence="6" id="KW-0067">ATP-binding</keyword>
<evidence type="ECO:0000256" key="4">
    <source>
        <dbReference type="ARBA" id="ARBA00022741"/>
    </source>
</evidence>
<proteinExistence type="inferred from homology"/>
<evidence type="ECO:0000256" key="3">
    <source>
        <dbReference type="ARBA" id="ARBA00022679"/>
    </source>
</evidence>
<dbReference type="GO" id="GO:0005524">
    <property type="term" value="F:ATP binding"/>
    <property type="evidence" value="ECO:0007669"/>
    <property type="project" value="UniProtKB-KW"/>
</dbReference>
<keyword evidence="2" id="KW-0723">Serine/threonine-protein kinase</keyword>
<keyword evidence="10" id="KW-1185">Reference proteome</keyword>